<keyword evidence="9" id="KW-1185">Reference proteome</keyword>
<dbReference type="GO" id="GO:0008781">
    <property type="term" value="F:N-acylneuraminate cytidylyltransferase activity"/>
    <property type="evidence" value="ECO:0007669"/>
    <property type="project" value="TreeGrafter"/>
</dbReference>
<evidence type="ECO:0000256" key="5">
    <source>
        <dbReference type="ARBA" id="ARBA00022801"/>
    </source>
</evidence>
<keyword evidence="6 7" id="KW-0460">Magnesium</keyword>
<dbReference type="SFLD" id="SFLDS00003">
    <property type="entry name" value="Haloacid_Dehalogenase"/>
    <property type="match status" value="1"/>
</dbReference>
<proteinExistence type="inferred from homology"/>
<dbReference type="Gene3D" id="3.40.50.1000">
    <property type="entry name" value="HAD superfamily/HAD-like"/>
    <property type="match status" value="1"/>
</dbReference>
<evidence type="ECO:0000256" key="7">
    <source>
        <dbReference type="PIRSR" id="PIRSR006118-2"/>
    </source>
</evidence>
<accession>A0A4U1C2B4</accession>
<keyword evidence="5 8" id="KW-0378">Hydrolase</keyword>
<dbReference type="SUPFAM" id="SSF56784">
    <property type="entry name" value="HAD-like"/>
    <property type="match status" value="1"/>
</dbReference>
<name>A0A4U1C2B4_9SPHI</name>
<dbReference type="GO" id="GO:0016788">
    <property type="term" value="F:hydrolase activity, acting on ester bonds"/>
    <property type="evidence" value="ECO:0007669"/>
    <property type="project" value="InterPro"/>
</dbReference>
<dbReference type="CDD" id="cd01630">
    <property type="entry name" value="HAD_KDO-like"/>
    <property type="match status" value="1"/>
</dbReference>
<comment type="caution">
    <text evidence="8">The sequence shown here is derived from an EMBL/GenBank/DDBJ whole genome shotgun (WGS) entry which is preliminary data.</text>
</comment>
<evidence type="ECO:0000256" key="4">
    <source>
        <dbReference type="ARBA" id="ARBA00022723"/>
    </source>
</evidence>
<feature type="binding site" evidence="7">
    <location>
        <position position="108"/>
    </location>
    <ligand>
        <name>Mg(2+)</name>
        <dbReference type="ChEBI" id="CHEBI:18420"/>
    </ligand>
</feature>
<keyword evidence="4 7" id="KW-0479">Metal-binding</keyword>
<organism evidence="8 9">
    <name type="scientific">Pedobacter cryotolerans</name>
    <dbReference type="NCBI Taxonomy" id="2571270"/>
    <lineage>
        <taxon>Bacteria</taxon>
        <taxon>Pseudomonadati</taxon>
        <taxon>Bacteroidota</taxon>
        <taxon>Sphingobacteriia</taxon>
        <taxon>Sphingobacteriales</taxon>
        <taxon>Sphingobacteriaceae</taxon>
        <taxon>Pedobacter</taxon>
    </lineage>
</organism>
<dbReference type="InterPro" id="IPR036412">
    <property type="entry name" value="HAD-like_sf"/>
</dbReference>
<dbReference type="NCBIfam" id="TIGR01670">
    <property type="entry name" value="KdsC-phosphatas"/>
    <property type="match status" value="1"/>
</dbReference>
<dbReference type="FunFam" id="3.40.50.1000:FF:000029">
    <property type="entry name" value="3-deoxy-D-manno-octulosonate 8-phosphate phosphatase KdsC"/>
    <property type="match status" value="1"/>
</dbReference>
<comment type="subunit">
    <text evidence="3">Homotetramer.</text>
</comment>
<reference evidence="8 9" key="1">
    <citation type="submission" date="2019-04" db="EMBL/GenBank/DDBJ databases">
        <title>Pedobacter sp. AR-2-6 sp. nov., isolated from Arctic soil.</title>
        <authorList>
            <person name="Dahal R.H."/>
            <person name="Kim D.-U."/>
        </authorList>
    </citation>
    <scope>NUCLEOTIDE SEQUENCE [LARGE SCALE GENOMIC DNA]</scope>
    <source>
        <strain evidence="8 9">AR-2-6</strain>
    </source>
</reference>
<dbReference type="SFLD" id="SFLDG01136">
    <property type="entry name" value="C1.6:_Phosphoserine_Phosphatas"/>
    <property type="match status" value="1"/>
</dbReference>
<dbReference type="PANTHER" id="PTHR21485">
    <property type="entry name" value="HAD SUPERFAMILY MEMBERS CMAS AND KDSC"/>
    <property type="match status" value="1"/>
</dbReference>
<sequence length="175" mass="19365">MFFEKLKEITTFIFDVDGVLTDGTVIASESGDLLRTFNIKDGYALQLALKKGYKICIISGSGGAATTKRFENLGLPDVYLKVSDKVAVFEQYMKENNISPAQVLYMGDDMPDYYVMKLVGLATCPSDAIDEIKDISHYISPKKGGDCAVRDVIEKVLKVQKNWFDLNPDAAEASK</sequence>
<dbReference type="Proteomes" id="UP000310477">
    <property type="component" value="Unassembled WGS sequence"/>
</dbReference>
<dbReference type="PANTHER" id="PTHR21485:SF3">
    <property type="entry name" value="N-ACYLNEURAMINATE CYTIDYLYLTRANSFERASE"/>
    <property type="match status" value="1"/>
</dbReference>
<dbReference type="InterPro" id="IPR023214">
    <property type="entry name" value="HAD_sf"/>
</dbReference>
<evidence type="ECO:0000313" key="8">
    <source>
        <dbReference type="EMBL" id="TKB99342.1"/>
    </source>
</evidence>
<gene>
    <name evidence="8" type="ORF">FA045_12700</name>
</gene>
<dbReference type="SFLD" id="SFLDG01138">
    <property type="entry name" value="C1.6.2:_Deoxy-d-mannose-octulo"/>
    <property type="match status" value="1"/>
</dbReference>
<dbReference type="PIRSF" id="PIRSF006118">
    <property type="entry name" value="KDO8-P_Ptase"/>
    <property type="match status" value="1"/>
</dbReference>
<evidence type="ECO:0000256" key="3">
    <source>
        <dbReference type="ARBA" id="ARBA00011881"/>
    </source>
</evidence>
<feature type="binding site" evidence="7">
    <location>
        <position position="17"/>
    </location>
    <ligand>
        <name>substrate</name>
    </ligand>
</feature>
<evidence type="ECO:0000256" key="1">
    <source>
        <dbReference type="ARBA" id="ARBA00001946"/>
    </source>
</evidence>
<dbReference type="EMBL" id="SWBO01000007">
    <property type="protein sequence ID" value="TKB99342.1"/>
    <property type="molecule type" value="Genomic_DNA"/>
</dbReference>
<dbReference type="InterPro" id="IPR050793">
    <property type="entry name" value="CMP-NeuNAc_synthase"/>
</dbReference>
<dbReference type="GO" id="GO:0046872">
    <property type="term" value="F:metal ion binding"/>
    <property type="evidence" value="ECO:0007669"/>
    <property type="project" value="UniProtKB-KW"/>
</dbReference>
<dbReference type="InterPro" id="IPR010023">
    <property type="entry name" value="KdsC_fam"/>
</dbReference>
<protein>
    <submittedName>
        <fullName evidence="8">HAD-IIIA family hydrolase</fullName>
    </submittedName>
</protein>
<evidence type="ECO:0000256" key="6">
    <source>
        <dbReference type="ARBA" id="ARBA00022842"/>
    </source>
</evidence>
<evidence type="ECO:0000313" key="9">
    <source>
        <dbReference type="Proteomes" id="UP000310477"/>
    </source>
</evidence>
<evidence type="ECO:0000256" key="2">
    <source>
        <dbReference type="ARBA" id="ARBA00005893"/>
    </source>
</evidence>
<comment type="similarity">
    <text evidence="2">Belongs to the KdsC family.</text>
</comment>
<feature type="binding site" evidence="7">
    <location>
        <position position="15"/>
    </location>
    <ligand>
        <name>Mg(2+)</name>
        <dbReference type="ChEBI" id="CHEBI:18420"/>
    </ligand>
</feature>
<dbReference type="OrthoDB" id="9805604at2"/>
<comment type="cofactor">
    <cofactor evidence="1 7">
        <name>Mg(2+)</name>
        <dbReference type="ChEBI" id="CHEBI:18420"/>
    </cofactor>
</comment>
<dbReference type="AlphaFoldDB" id="A0A4U1C2B4"/>
<dbReference type="RefSeq" id="WP_136877462.1">
    <property type="nucleotide sequence ID" value="NZ_SWBO01000007.1"/>
</dbReference>
<dbReference type="Pfam" id="PF08282">
    <property type="entry name" value="Hydrolase_3"/>
    <property type="match status" value="1"/>
</dbReference>